<accession>A0A183PSU9</accession>
<proteinExistence type="predicted"/>
<feature type="compositionally biased region" description="Polar residues" evidence="1">
    <location>
        <begin position="51"/>
        <end position="78"/>
    </location>
</feature>
<keyword evidence="3" id="KW-1185">Reference proteome</keyword>
<protein>
    <submittedName>
        <fullName evidence="2">Uncharacterized protein</fullName>
    </submittedName>
</protein>
<feature type="compositionally biased region" description="Low complexity" evidence="1">
    <location>
        <begin position="79"/>
        <end position="96"/>
    </location>
</feature>
<gene>
    <name evidence="2" type="ORF">SMTD_LOCUS17435</name>
</gene>
<evidence type="ECO:0000313" key="3">
    <source>
        <dbReference type="Proteomes" id="UP000269396"/>
    </source>
</evidence>
<reference evidence="2 3" key="1">
    <citation type="submission" date="2018-11" db="EMBL/GenBank/DDBJ databases">
        <authorList>
            <consortium name="Pathogen Informatics"/>
        </authorList>
    </citation>
    <scope>NUCLEOTIDE SEQUENCE [LARGE SCALE GENOMIC DNA]</scope>
    <source>
        <strain>Denwood</strain>
        <strain evidence="3">Zambia</strain>
    </source>
</reference>
<dbReference type="EMBL" id="UZAL01038724">
    <property type="protein sequence ID" value="VDP74213.1"/>
    <property type="molecule type" value="Genomic_DNA"/>
</dbReference>
<dbReference type="Proteomes" id="UP000269396">
    <property type="component" value="Unassembled WGS sequence"/>
</dbReference>
<dbReference type="AlphaFoldDB" id="A0A183PSU9"/>
<evidence type="ECO:0000256" key="1">
    <source>
        <dbReference type="SAM" id="MobiDB-lite"/>
    </source>
</evidence>
<organism evidence="2 3">
    <name type="scientific">Schistosoma mattheei</name>
    <dbReference type="NCBI Taxonomy" id="31246"/>
    <lineage>
        <taxon>Eukaryota</taxon>
        <taxon>Metazoa</taxon>
        <taxon>Spiralia</taxon>
        <taxon>Lophotrochozoa</taxon>
        <taxon>Platyhelminthes</taxon>
        <taxon>Trematoda</taxon>
        <taxon>Digenea</taxon>
        <taxon>Strigeidida</taxon>
        <taxon>Schistosomatoidea</taxon>
        <taxon>Schistosomatidae</taxon>
        <taxon>Schistosoma</taxon>
    </lineage>
</organism>
<feature type="region of interest" description="Disordered" evidence="1">
    <location>
        <begin position="49"/>
        <end position="102"/>
    </location>
</feature>
<name>A0A183PSU9_9TREM</name>
<evidence type="ECO:0000313" key="2">
    <source>
        <dbReference type="EMBL" id="VDP74213.1"/>
    </source>
</evidence>
<sequence>MFHHDLINNVHDRPVVKKKKLNPLVSSTSSKSDKCEKNVCTEILQEDHLDGSNSYSSGLMMTRRQSLLRQSTMSQAEHSNNISTPNNNDSNNSTSSCGLETTKQNDCLSNCVSTTPNRTIETN</sequence>